<dbReference type="Pfam" id="PF10083">
    <property type="entry name" value="DUF2321"/>
    <property type="match status" value="1"/>
</dbReference>
<dbReference type="EMBL" id="JBHSOZ010000016">
    <property type="protein sequence ID" value="MFC5714424.1"/>
    <property type="molecule type" value="Genomic_DNA"/>
</dbReference>
<protein>
    <submittedName>
        <fullName evidence="1">DUF2321 domain-containing protein</fullName>
    </submittedName>
</protein>
<comment type="caution">
    <text evidence="1">The sequence shown here is derived from an EMBL/GenBank/DDBJ whole genome shotgun (WGS) entry which is preliminary data.</text>
</comment>
<sequence>MTIHKGRGVLTLSGSHDIAQICLNGHTITSRYNRSPELRANFCNQCGEKTITKCIQCQNHIRGYYSVPGVISTRSYNVPSYCHACGSSYPWTEEKLLAAKELAEILDDLTDEEQEELKKSLDDLVKDGPRTVVATTKFKSLLSKTGSEISTGFKDILVGVVSESVKKSIWG</sequence>
<organism evidence="1 2">
    <name type="scientific">Thalassorhabdus alkalitolerans</name>
    <dbReference type="NCBI Taxonomy" id="2282697"/>
    <lineage>
        <taxon>Bacteria</taxon>
        <taxon>Bacillati</taxon>
        <taxon>Bacillota</taxon>
        <taxon>Bacilli</taxon>
        <taxon>Bacillales</taxon>
        <taxon>Bacillaceae</taxon>
        <taxon>Thalassorhabdus</taxon>
    </lineage>
</organism>
<accession>A0ABW0YWK9</accession>
<dbReference type="Proteomes" id="UP001596142">
    <property type="component" value="Unassembled WGS sequence"/>
</dbReference>
<name>A0ABW0YWK9_9BACI</name>
<evidence type="ECO:0000313" key="1">
    <source>
        <dbReference type="EMBL" id="MFC5714424.1"/>
    </source>
</evidence>
<reference evidence="2" key="1">
    <citation type="journal article" date="2019" name="Int. J. Syst. Evol. Microbiol.">
        <title>The Global Catalogue of Microorganisms (GCM) 10K type strain sequencing project: providing services to taxonomists for standard genome sequencing and annotation.</title>
        <authorList>
            <consortium name="The Broad Institute Genomics Platform"/>
            <consortium name="The Broad Institute Genome Sequencing Center for Infectious Disease"/>
            <person name="Wu L."/>
            <person name="Ma J."/>
        </authorList>
    </citation>
    <scope>NUCLEOTIDE SEQUENCE [LARGE SCALE GENOMIC DNA]</scope>
    <source>
        <strain evidence="2">CECT 7184</strain>
    </source>
</reference>
<evidence type="ECO:0000313" key="2">
    <source>
        <dbReference type="Proteomes" id="UP001596142"/>
    </source>
</evidence>
<dbReference type="InterPro" id="IPR016891">
    <property type="entry name" value="DUF2321"/>
</dbReference>
<keyword evidence="2" id="KW-1185">Reference proteome</keyword>
<dbReference type="PIRSF" id="PIRSF028570">
    <property type="entry name" value="UCP028570"/>
    <property type="match status" value="1"/>
</dbReference>
<proteinExistence type="predicted"/>
<gene>
    <name evidence="1" type="ORF">ACFPU1_16890</name>
</gene>